<evidence type="ECO:0000313" key="13">
    <source>
        <dbReference type="Proteomes" id="UP001370590"/>
    </source>
</evidence>
<dbReference type="Gene3D" id="6.10.140.1330">
    <property type="match status" value="1"/>
</dbReference>
<proteinExistence type="predicted"/>
<evidence type="ECO:0000256" key="7">
    <source>
        <dbReference type="ARBA" id="ARBA00023065"/>
    </source>
</evidence>
<evidence type="ECO:0000256" key="3">
    <source>
        <dbReference type="ARBA" id="ARBA00022475"/>
    </source>
</evidence>
<comment type="subcellular location">
    <subcellularLocation>
        <location evidence="1">Cell membrane</location>
        <topology evidence="1">Multi-pass membrane protein</topology>
    </subcellularLocation>
</comment>
<evidence type="ECO:0000256" key="4">
    <source>
        <dbReference type="ARBA" id="ARBA00022692"/>
    </source>
</evidence>
<keyword evidence="2" id="KW-0813">Transport</keyword>
<evidence type="ECO:0000256" key="6">
    <source>
        <dbReference type="ARBA" id="ARBA00023053"/>
    </source>
</evidence>
<keyword evidence="8 10" id="KW-0472">Membrane</keyword>
<dbReference type="InterPro" id="IPR018422">
    <property type="entry name" value="Cation/H_exchanger_CPA1"/>
</dbReference>
<keyword evidence="4 10" id="KW-0812">Transmembrane</keyword>
<feature type="transmembrane region" description="Helical" evidence="10">
    <location>
        <begin position="54"/>
        <end position="71"/>
    </location>
</feature>
<evidence type="ECO:0000256" key="8">
    <source>
        <dbReference type="ARBA" id="ARBA00023136"/>
    </source>
</evidence>
<feature type="transmembrane region" description="Helical" evidence="10">
    <location>
        <begin position="313"/>
        <end position="337"/>
    </location>
</feature>
<feature type="transmembrane region" description="Helical" evidence="10">
    <location>
        <begin position="274"/>
        <end position="293"/>
    </location>
</feature>
<dbReference type="RefSeq" id="WP_339960096.1">
    <property type="nucleotide sequence ID" value="NZ_JAWMWH010000001.1"/>
</dbReference>
<evidence type="ECO:0000256" key="5">
    <source>
        <dbReference type="ARBA" id="ARBA00022989"/>
    </source>
</evidence>
<feature type="transmembrane region" description="Helical" evidence="10">
    <location>
        <begin position="385"/>
        <end position="405"/>
    </location>
</feature>
<protein>
    <submittedName>
        <fullName evidence="12">Sodium:proton antiporter</fullName>
    </submittedName>
</protein>
<evidence type="ECO:0000256" key="1">
    <source>
        <dbReference type="ARBA" id="ARBA00004651"/>
    </source>
</evidence>
<accession>A0ABU8SK48</accession>
<keyword evidence="5 10" id="KW-1133">Transmembrane helix</keyword>
<feature type="transmembrane region" description="Helical" evidence="10">
    <location>
        <begin position="182"/>
        <end position="200"/>
    </location>
</feature>
<gene>
    <name evidence="12" type="ORF">R4146_03730</name>
</gene>
<comment type="caution">
    <text evidence="12">The sequence shown here is derived from an EMBL/GenBank/DDBJ whole genome shotgun (WGS) entry which is preliminary data.</text>
</comment>
<feature type="domain" description="Cation/H+ exchanger transmembrane" evidence="11">
    <location>
        <begin position="12"/>
        <end position="407"/>
    </location>
</feature>
<keyword evidence="7" id="KW-0406">Ion transport</keyword>
<feature type="transmembrane region" description="Helical" evidence="10">
    <location>
        <begin position="236"/>
        <end position="254"/>
    </location>
</feature>
<keyword evidence="6" id="KW-0915">Sodium</keyword>
<dbReference type="PANTHER" id="PTHR10110">
    <property type="entry name" value="SODIUM/HYDROGEN EXCHANGER"/>
    <property type="match status" value="1"/>
</dbReference>
<reference evidence="12 13" key="1">
    <citation type="submission" date="2023-10" db="EMBL/GenBank/DDBJ databases">
        <title>Nicoliella lavandulae sp. nov. isolated from Lavandula angustifolia flowers.</title>
        <authorList>
            <person name="Alcantara C."/>
            <person name="Zuniga M."/>
            <person name="Landete J.M."/>
            <person name="Monedero V."/>
        </authorList>
    </citation>
    <scope>NUCLEOTIDE SEQUENCE [LARGE SCALE GENOMIC DNA]</scope>
    <source>
        <strain evidence="12 13">Es01</strain>
    </source>
</reference>
<feature type="transmembrane region" description="Helical" evidence="10">
    <location>
        <begin position="83"/>
        <end position="106"/>
    </location>
</feature>
<evidence type="ECO:0000256" key="2">
    <source>
        <dbReference type="ARBA" id="ARBA00022448"/>
    </source>
</evidence>
<evidence type="ECO:0000256" key="10">
    <source>
        <dbReference type="SAM" id="Phobius"/>
    </source>
</evidence>
<sequence length="680" mass="76999">MVILELVILLIVLLLVSTVIGHYLPAVPGSLIQIGLGILLSVFTKFQVHFETEWFLLLFIAPLLFNDGKRFPKRELWQLKLPIFINAIALVVITMLVGGSIINWMIPEMPFAVCLALAAILSPTDPVAVQSIAKRSNLPSGILHLVSGESLINDASGLICFKYALAAAVTGQFMLNRAIGDFFYISIVGLIVGIVLMYLLIKIRDYLYDHGLQNLIFLTVSHLIAPFVIYFISEEWLHASGVIAVVSAGITLHLKDRKTTANNPELTLVTEKSWNIVIYILNGIIFLLLGFSLPQAMGQSIQTIQLGTFEPLIYSVLTWLTLLFIRVLWIAGYQLVANKWNYSKVNWRVAMLSGLSGVRGAITMVGVLSIPLLTKTGAMFPERPMVMFIAASVIILSLVSAVIFIPMLTENQPDEVDDNDYLHENEARIKLLDAAIKSVERSQNEHNQNAAADLIWQYQLRLRKLNYDVHSNLYNGINFNNEIALRRIAFTGERKAALKMYERGEIQRDEYDTTIQFINRRESAMLDSVGINSHRSNIATDLKAFVSGVKGFFFVGKRFKMHDEMLKDHWTMIIIKMSQSAIDEVKAYLNRDDIDHSEFDQSMIDHILSFYRNRIHQVNRVASGDYETQYNNLQVIGFGAERMEIQHLLDTKQINWDLSNDLRQSINYLENILMSPVEEE</sequence>
<name>A0ABU8SK48_9LACO</name>
<dbReference type="EMBL" id="JAWMWH010000001">
    <property type="protein sequence ID" value="MEJ6400281.1"/>
    <property type="molecule type" value="Genomic_DNA"/>
</dbReference>
<dbReference type="Pfam" id="PF00999">
    <property type="entry name" value="Na_H_Exchanger"/>
    <property type="match status" value="1"/>
</dbReference>
<evidence type="ECO:0000313" key="12">
    <source>
        <dbReference type="EMBL" id="MEJ6400281.1"/>
    </source>
</evidence>
<keyword evidence="9" id="KW-0739">Sodium transport</keyword>
<keyword evidence="13" id="KW-1185">Reference proteome</keyword>
<feature type="transmembrane region" description="Helical" evidence="10">
    <location>
        <begin position="349"/>
        <end position="373"/>
    </location>
</feature>
<dbReference type="InterPro" id="IPR006153">
    <property type="entry name" value="Cation/H_exchanger_TM"/>
</dbReference>
<keyword evidence="3" id="KW-1003">Cell membrane</keyword>
<dbReference type="PANTHER" id="PTHR10110:SF86">
    <property type="entry name" value="SODIUM_HYDROGEN EXCHANGER 7"/>
    <property type="match status" value="1"/>
</dbReference>
<feature type="transmembrane region" description="Helical" evidence="10">
    <location>
        <begin position="212"/>
        <end position="230"/>
    </location>
</feature>
<dbReference type="Proteomes" id="UP001370590">
    <property type="component" value="Unassembled WGS sequence"/>
</dbReference>
<organism evidence="12 13">
    <name type="scientific">Nicoliella lavandulae</name>
    <dbReference type="NCBI Taxonomy" id="3082954"/>
    <lineage>
        <taxon>Bacteria</taxon>
        <taxon>Bacillati</taxon>
        <taxon>Bacillota</taxon>
        <taxon>Bacilli</taxon>
        <taxon>Lactobacillales</taxon>
        <taxon>Lactobacillaceae</taxon>
        <taxon>Nicoliella</taxon>
    </lineage>
</organism>
<feature type="transmembrane region" description="Helical" evidence="10">
    <location>
        <begin position="6"/>
        <end position="24"/>
    </location>
</feature>
<evidence type="ECO:0000256" key="9">
    <source>
        <dbReference type="ARBA" id="ARBA00023201"/>
    </source>
</evidence>
<evidence type="ECO:0000259" key="11">
    <source>
        <dbReference type="Pfam" id="PF00999"/>
    </source>
</evidence>